<dbReference type="OrthoDB" id="28356at2759"/>
<gene>
    <name evidence="2" type="ORF">EIN_251090</name>
</gene>
<dbReference type="EMBL" id="KB206169">
    <property type="protein sequence ID" value="ELP94965.1"/>
    <property type="molecule type" value="Genomic_DNA"/>
</dbReference>
<dbReference type="Gene3D" id="1.20.900.10">
    <property type="entry name" value="Dbl homology (DH) domain"/>
    <property type="match status" value="1"/>
</dbReference>
<protein>
    <recommendedName>
        <fullName evidence="4">DH domain-containing protein</fullName>
    </recommendedName>
</protein>
<name>A0A0A1UEF8_ENTIV</name>
<evidence type="ECO:0000313" key="3">
    <source>
        <dbReference type="Proteomes" id="UP000014680"/>
    </source>
</evidence>
<dbReference type="OMA" id="CKVEYIC"/>
<accession>A0A0A1UEF8</accession>
<sequence length="691" mass="80229">MELFNEPDLTLLDVFMLWKTTTIPRAINKPDNTEYFFWKEVLCMTNEYNEYLTRKVLTALHNEWLSYSEDYNSVNTEPQPKQKRRNSLVDDKNEYSPPETPMLSGSFSIQRSRIKSHSLGKQDEERVVLSAQHIQPKDNRETPSQVQPELTLKITKKIGVLKSVESSVKVTPKSTVFEKQMNEVKNLIPVSISADQFSRSFVNPKNDTTESDNNELLVFSSLTHSLTPSAFQTTSRPKMPSKNSIKSKSSESITFSFDSELVARGEIALRERKKIFKPTLSKTPQKVYLHGSPRDTESSDTEWKLIETRIQRKVKRFEIQVNGRDVRSEDLVERYLRGKLQMIKSEGGGLRFEVNSRCEAVSIGSLSEALQHNWIDRFVEKQEEYFQDMTILMRIYLNALRPFCDYRSCGPLAISAMKSLDKNVPPLIVLERRVMRIFTKRKNVEDVVECIGWYGKEFLCYEFYAEKMQGMRELLDLSMKKEVVEAIEYNKKEVENKGIKVKDFEEILEEPMKHIGRIGFVIMRLLLSMQHPPQSVIKAASNYIKVISVSGCKSLKKLNHLTGMDLKADNREVVFFGGLKITSREFRGKDWVECFLFNDILVIAKIDVTEKYRCEKSTLLKFENAPYGEEPELLEKYYCKVEYTCSVKTLKICSDKGYSFTMNSMVCVCFNMEQKKLWTTAFRRVQPLFMM</sequence>
<dbReference type="SUPFAM" id="SSF48065">
    <property type="entry name" value="DBL homology domain (DH-domain)"/>
    <property type="match status" value="1"/>
</dbReference>
<evidence type="ECO:0000313" key="2">
    <source>
        <dbReference type="EMBL" id="ELP94965.1"/>
    </source>
</evidence>
<dbReference type="RefSeq" id="XP_004261736.1">
    <property type="nucleotide sequence ID" value="XM_004261688.1"/>
</dbReference>
<organism evidence="2 3">
    <name type="scientific">Entamoeba invadens IP1</name>
    <dbReference type="NCBI Taxonomy" id="370355"/>
    <lineage>
        <taxon>Eukaryota</taxon>
        <taxon>Amoebozoa</taxon>
        <taxon>Evosea</taxon>
        <taxon>Archamoebae</taxon>
        <taxon>Mastigamoebida</taxon>
        <taxon>Entamoebidae</taxon>
        <taxon>Entamoeba</taxon>
    </lineage>
</organism>
<reference evidence="2 3" key="1">
    <citation type="submission" date="2012-10" db="EMBL/GenBank/DDBJ databases">
        <authorList>
            <person name="Zafar N."/>
            <person name="Inman J."/>
            <person name="Hall N."/>
            <person name="Lorenzi H."/>
            <person name="Caler E."/>
        </authorList>
    </citation>
    <scope>NUCLEOTIDE SEQUENCE [LARGE SCALE GENOMIC DNA]</scope>
    <source>
        <strain evidence="2 3">IP1</strain>
    </source>
</reference>
<dbReference type="VEuPathDB" id="AmoebaDB:EIN_251090"/>
<evidence type="ECO:0008006" key="4">
    <source>
        <dbReference type="Google" id="ProtNLM"/>
    </source>
</evidence>
<evidence type="ECO:0000256" key="1">
    <source>
        <dbReference type="SAM" id="MobiDB-lite"/>
    </source>
</evidence>
<dbReference type="AlphaFoldDB" id="A0A0A1UEF8"/>
<keyword evidence="3" id="KW-1185">Reference proteome</keyword>
<dbReference type="Proteomes" id="UP000014680">
    <property type="component" value="Unassembled WGS sequence"/>
</dbReference>
<feature type="region of interest" description="Disordered" evidence="1">
    <location>
        <begin position="71"/>
        <end position="109"/>
    </location>
</feature>
<dbReference type="KEGG" id="eiv:EIN_251090"/>
<dbReference type="Gene3D" id="2.30.29.30">
    <property type="entry name" value="Pleckstrin-homology domain (PH domain)/Phosphotyrosine-binding domain (PTB)"/>
    <property type="match status" value="1"/>
</dbReference>
<proteinExistence type="predicted"/>
<dbReference type="GeneID" id="14893963"/>
<dbReference type="InterPro" id="IPR035899">
    <property type="entry name" value="DBL_dom_sf"/>
</dbReference>
<dbReference type="InterPro" id="IPR011993">
    <property type="entry name" value="PH-like_dom_sf"/>
</dbReference>